<proteinExistence type="predicted"/>
<dbReference type="Gene3D" id="1.10.565.10">
    <property type="entry name" value="Retinoid X Receptor"/>
    <property type="match status" value="1"/>
</dbReference>
<evidence type="ECO:0000256" key="2">
    <source>
        <dbReference type="ARBA" id="ARBA00022771"/>
    </source>
</evidence>
<dbReference type="Pfam" id="PF00104">
    <property type="entry name" value="Hormone_recep"/>
    <property type="match status" value="1"/>
</dbReference>
<evidence type="ECO:0000256" key="5">
    <source>
        <dbReference type="ARBA" id="ARBA00023125"/>
    </source>
</evidence>
<keyword evidence="3" id="KW-0862">Zinc</keyword>
<comment type="caution">
    <text evidence="9">The sequence shown here is derived from an EMBL/GenBank/DDBJ whole genome shotgun (WGS) entry which is preliminary data.</text>
</comment>
<keyword evidence="2" id="KW-0863">Zinc-finger</keyword>
<evidence type="ECO:0000256" key="3">
    <source>
        <dbReference type="ARBA" id="ARBA00022833"/>
    </source>
</evidence>
<gene>
    <name evidence="9" type="ORF">LSH36_449g02001</name>
</gene>
<evidence type="ECO:0000256" key="6">
    <source>
        <dbReference type="ARBA" id="ARBA00023163"/>
    </source>
</evidence>
<evidence type="ECO:0000256" key="4">
    <source>
        <dbReference type="ARBA" id="ARBA00023015"/>
    </source>
</evidence>
<accession>A0AAD9MXJ3</accession>
<keyword evidence="4" id="KW-0805">Transcription regulation</keyword>
<keyword evidence="10" id="KW-1185">Reference proteome</keyword>
<evidence type="ECO:0000256" key="1">
    <source>
        <dbReference type="ARBA" id="ARBA00022723"/>
    </source>
</evidence>
<evidence type="ECO:0000313" key="9">
    <source>
        <dbReference type="EMBL" id="KAK2149497.1"/>
    </source>
</evidence>
<evidence type="ECO:0000256" key="7">
    <source>
        <dbReference type="ARBA" id="ARBA00023170"/>
    </source>
</evidence>
<dbReference type="SUPFAM" id="SSF48508">
    <property type="entry name" value="Nuclear receptor ligand-binding domain"/>
    <property type="match status" value="1"/>
</dbReference>
<feature type="domain" description="NR LBD" evidence="8">
    <location>
        <begin position="1"/>
        <end position="177"/>
    </location>
</feature>
<dbReference type="InterPro" id="IPR050234">
    <property type="entry name" value="Nuclear_hormone_rcpt_NR1"/>
</dbReference>
<dbReference type="EMBL" id="JAODUP010000449">
    <property type="protein sequence ID" value="KAK2149497.1"/>
    <property type="molecule type" value="Genomic_DNA"/>
</dbReference>
<dbReference type="PANTHER" id="PTHR24082:SF506">
    <property type="entry name" value="NR LBD DOMAIN-CONTAINING PROTEIN"/>
    <property type="match status" value="1"/>
</dbReference>
<protein>
    <recommendedName>
        <fullName evidence="8">NR LBD domain-containing protein</fullName>
    </recommendedName>
</protein>
<keyword evidence="1" id="KW-0479">Metal-binding</keyword>
<dbReference type="GO" id="GO:0003677">
    <property type="term" value="F:DNA binding"/>
    <property type="evidence" value="ECO:0007669"/>
    <property type="project" value="UniProtKB-KW"/>
</dbReference>
<dbReference type="PANTHER" id="PTHR24082">
    <property type="entry name" value="NUCLEAR HORMONE RECEPTOR"/>
    <property type="match status" value="1"/>
</dbReference>
<dbReference type="InterPro" id="IPR035500">
    <property type="entry name" value="NHR-like_dom_sf"/>
</dbReference>
<organism evidence="9 10">
    <name type="scientific">Paralvinella palmiformis</name>
    <dbReference type="NCBI Taxonomy" id="53620"/>
    <lineage>
        <taxon>Eukaryota</taxon>
        <taxon>Metazoa</taxon>
        <taxon>Spiralia</taxon>
        <taxon>Lophotrochozoa</taxon>
        <taxon>Annelida</taxon>
        <taxon>Polychaeta</taxon>
        <taxon>Sedentaria</taxon>
        <taxon>Canalipalpata</taxon>
        <taxon>Terebellida</taxon>
        <taxon>Terebelliformia</taxon>
        <taxon>Alvinellidae</taxon>
        <taxon>Paralvinella</taxon>
    </lineage>
</organism>
<reference evidence="9" key="1">
    <citation type="journal article" date="2023" name="Mol. Biol. Evol.">
        <title>Third-Generation Sequencing Reveals the Adaptive Role of the Epigenome in Three Deep-Sea Polychaetes.</title>
        <authorList>
            <person name="Perez M."/>
            <person name="Aroh O."/>
            <person name="Sun Y."/>
            <person name="Lan Y."/>
            <person name="Juniper S.K."/>
            <person name="Young C.R."/>
            <person name="Angers B."/>
            <person name="Qian P.Y."/>
        </authorList>
    </citation>
    <scope>NUCLEOTIDE SEQUENCE</scope>
    <source>
        <strain evidence="9">P08H-3</strain>
    </source>
</reference>
<dbReference type="InterPro" id="IPR000536">
    <property type="entry name" value="Nucl_hrmn_rcpt_lig-bd"/>
</dbReference>
<evidence type="ECO:0000313" key="10">
    <source>
        <dbReference type="Proteomes" id="UP001208570"/>
    </source>
</evidence>
<keyword evidence="6" id="KW-0804">Transcription</keyword>
<keyword evidence="5" id="KW-0238">DNA-binding</keyword>
<dbReference type="Proteomes" id="UP001208570">
    <property type="component" value="Unassembled WGS sequence"/>
</dbReference>
<dbReference type="AlphaFoldDB" id="A0AAD9MXJ3"/>
<keyword evidence="7" id="KW-0675">Receptor</keyword>
<name>A0AAD9MXJ3_9ANNE</name>
<sequence>MYQPSKLSQQFTDRLPVYSHANSSRFEAWLVSAHKAFNTDHLLFTHVCGYTLHIEEMSKVHDLEFLQGLFRIVARMKQLQLTTEEECILKGMSILSGDRCSQEKSSFVEQCQAEMVQCMAYKLRQTHPRRRHMLPRVISLLTDLRTLSELHRKQEEKIGMEWSSDIKFPPLLYEIFSNY</sequence>
<dbReference type="PROSITE" id="PS51843">
    <property type="entry name" value="NR_LBD"/>
    <property type="match status" value="1"/>
</dbReference>
<dbReference type="GO" id="GO:0008270">
    <property type="term" value="F:zinc ion binding"/>
    <property type="evidence" value="ECO:0007669"/>
    <property type="project" value="UniProtKB-KW"/>
</dbReference>
<evidence type="ECO:0000259" key="8">
    <source>
        <dbReference type="PROSITE" id="PS51843"/>
    </source>
</evidence>